<gene>
    <name evidence="6" type="ORF">BC351_33475</name>
</gene>
<feature type="domain" description="YknX-like barrel-sandwich hybrid" evidence="3">
    <location>
        <begin position="84"/>
        <end position="235"/>
    </location>
</feature>
<keyword evidence="2" id="KW-1133">Transmembrane helix</keyword>
<feature type="transmembrane region" description="Helical" evidence="2">
    <location>
        <begin position="25"/>
        <end position="45"/>
    </location>
</feature>
<keyword evidence="1" id="KW-0175">Coiled coil</keyword>
<evidence type="ECO:0000259" key="4">
    <source>
        <dbReference type="Pfam" id="PF25989"/>
    </source>
</evidence>
<dbReference type="Pfam" id="PF25984">
    <property type="entry name" value="BSH_YknX"/>
    <property type="match status" value="1"/>
</dbReference>
<evidence type="ECO:0000256" key="2">
    <source>
        <dbReference type="SAM" id="Phobius"/>
    </source>
</evidence>
<dbReference type="RefSeq" id="WP_158082235.1">
    <property type="nucleotide sequence ID" value="NZ_MBTG01000027.1"/>
</dbReference>
<evidence type="ECO:0000313" key="7">
    <source>
        <dbReference type="Proteomes" id="UP000190626"/>
    </source>
</evidence>
<feature type="coiled-coil region" evidence="1">
    <location>
        <begin position="124"/>
        <end position="186"/>
    </location>
</feature>
<feature type="domain" description="YknX-like beta-barrel" evidence="5">
    <location>
        <begin position="241"/>
        <end position="325"/>
    </location>
</feature>
<evidence type="ECO:0000313" key="6">
    <source>
        <dbReference type="EMBL" id="OPH52074.1"/>
    </source>
</evidence>
<dbReference type="STRING" id="1469647.BC351_33475"/>
<dbReference type="Pfam" id="PF25989">
    <property type="entry name" value="YknX_C"/>
    <property type="match status" value="1"/>
</dbReference>
<dbReference type="Gene3D" id="2.40.420.20">
    <property type="match status" value="1"/>
</dbReference>
<evidence type="ECO:0000259" key="5">
    <source>
        <dbReference type="Pfam" id="PF25990"/>
    </source>
</evidence>
<keyword evidence="2" id="KW-0812">Transmembrane</keyword>
<dbReference type="OrthoDB" id="2023301at2"/>
<keyword evidence="7" id="KW-1185">Reference proteome</keyword>
<name>A0A1V4HFG2_9BACL</name>
<dbReference type="InterPro" id="IPR058639">
    <property type="entry name" value="BSH_YknX-like"/>
</dbReference>
<dbReference type="Pfam" id="PF25990">
    <property type="entry name" value="Beta-barrel_YknX"/>
    <property type="match status" value="1"/>
</dbReference>
<evidence type="ECO:0000259" key="3">
    <source>
        <dbReference type="Pfam" id="PF25984"/>
    </source>
</evidence>
<dbReference type="Gene3D" id="2.40.30.170">
    <property type="match status" value="1"/>
</dbReference>
<organism evidence="6 7">
    <name type="scientific">Paenibacillus ferrarius</name>
    <dbReference type="NCBI Taxonomy" id="1469647"/>
    <lineage>
        <taxon>Bacteria</taxon>
        <taxon>Bacillati</taxon>
        <taxon>Bacillota</taxon>
        <taxon>Bacilli</taxon>
        <taxon>Bacillales</taxon>
        <taxon>Paenibacillaceae</taxon>
        <taxon>Paenibacillus</taxon>
    </lineage>
</organism>
<protein>
    <submittedName>
        <fullName evidence="6">Uncharacterized protein</fullName>
    </submittedName>
</protein>
<dbReference type="GO" id="GO:1990281">
    <property type="term" value="C:efflux pump complex"/>
    <property type="evidence" value="ECO:0007669"/>
    <property type="project" value="TreeGrafter"/>
</dbReference>
<dbReference type="Gene3D" id="2.40.50.100">
    <property type="match status" value="1"/>
</dbReference>
<sequence length="406" mass="46036">MVGLSLKYSLHIDPELKAEFMKKKWLVTIIGVGILSIVGVNVFLITKSKIPISKVTNVQGIEVKMKQMSDTLIASGIVTPREEEQIFKDETMGTIKDIFVYVGQEVKKGSELFRYDEEEINNRIALLEIARTRLSLELEQHRERLDSLEADFKHNLKDTSQVEESLRQVEKNKNELERQVKYTMLSLKQNEMEMTALLKKKDNLVVKSTMSGIVKKVARNANKTAADLQEPIVHLVSNEPYKVKGTITEFDSVFVKVGQPVKVRAKVLSSEKWEGKIESIQLNPSQRVMNSGLEKSTSVTPYPFEVALMDNHKGLEDGYHVSVEIQIKAKDNVLTLPHDAILAKDSKEFVFAVVDNRLQKRELTIGLMNDEFKEVLTGVKEGDIIVRHPKIEWKDGMEVKVDASTS</sequence>
<accession>A0A1V4HFG2</accession>
<evidence type="ECO:0000256" key="1">
    <source>
        <dbReference type="SAM" id="Coils"/>
    </source>
</evidence>
<dbReference type="InterPro" id="IPR058637">
    <property type="entry name" value="YknX-like_C"/>
</dbReference>
<keyword evidence="2" id="KW-0472">Membrane</keyword>
<proteinExistence type="predicted"/>
<dbReference type="Proteomes" id="UP000190626">
    <property type="component" value="Unassembled WGS sequence"/>
</dbReference>
<reference evidence="7" key="1">
    <citation type="submission" date="2016-07" db="EMBL/GenBank/DDBJ databases">
        <authorList>
            <person name="Florea S."/>
            <person name="Webb J.S."/>
            <person name="Jaromczyk J."/>
            <person name="Schardl C.L."/>
        </authorList>
    </citation>
    <scope>NUCLEOTIDE SEQUENCE [LARGE SCALE GENOMIC DNA]</scope>
    <source>
        <strain evidence="7">CY1</strain>
    </source>
</reference>
<dbReference type="PANTHER" id="PTHR30469">
    <property type="entry name" value="MULTIDRUG RESISTANCE PROTEIN MDTA"/>
    <property type="match status" value="1"/>
</dbReference>
<dbReference type="AlphaFoldDB" id="A0A1V4HFG2"/>
<dbReference type="EMBL" id="MBTG01000027">
    <property type="protein sequence ID" value="OPH52074.1"/>
    <property type="molecule type" value="Genomic_DNA"/>
</dbReference>
<dbReference type="InterPro" id="IPR058636">
    <property type="entry name" value="Beta-barrel_YknX"/>
</dbReference>
<dbReference type="Gene3D" id="1.10.287.470">
    <property type="entry name" value="Helix hairpin bin"/>
    <property type="match status" value="1"/>
</dbReference>
<dbReference type="GO" id="GO:0015562">
    <property type="term" value="F:efflux transmembrane transporter activity"/>
    <property type="evidence" value="ECO:0007669"/>
    <property type="project" value="TreeGrafter"/>
</dbReference>
<comment type="caution">
    <text evidence="6">The sequence shown here is derived from an EMBL/GenBank/DDBJ whole genome shotgun (WGS) entry which is preliminary data.</text>
</comment>
<feature type="domain" description="YknX-like C-terminal permuted SH3-like" evidence="4">
    <location>
        <begin position="333"/>
        <end position="401"/>
    </location>
</feature>